<dbReference type="Gene3D" id="3.90.120.10">
    <property type="entry name" value="DNA Methylase, subunit A, domain 2"/>
    <property type="match status" value="1"/>
</dbReference>
<evidence type="ECO:0000256" key="2">
    <source>
        <dbReference type="ARBA" id="ARBA00022603"/>
    </source>
</evidence>
<gene>
    <name evidence="8" type="ORF">IAG11_22975</name>
</gene>
<dbReference type="RefSeq" id="WP_188147806.1">
    <property type="nucleotide sequence ID" value="NZ_JACSVK010000670.1"/>
</dbReference>
<dbReference type="Proteomes" id="UP000634608">
    <property type="component" value="Unassembled WGS sequence"/>
</dbReference>
<dbReference type="InterPro" id="IPR050750">
    <property type="entry name" value="C5-MTase"/>
</dbReference>
<comment type="caution">
    <text evidence="8">The sequence shown here is derived from an EMBL/GenBank/DDBJ whole genome shotgun (WGS) entry which is preliminary data.</text>
</comment>
<reference evidence="8" key="1">
    <citation type="submission" date="2020-08" db="EMBL/GenBank/DDBJ databases">
        <title>Diversity of carbapenem-resistant Acinetobacter baumannii and bacteriophage-mediated spread of the Oxa23 carbapenemase.</title>
        <authorList>
            <person name="Abouelfetouh A."/>
            <person name="Mattock J."/>
            <person name="Turner D."/>
            <person name="Li E."/>
            <person name="Evans B.A."/>
        </authorList>
    </citation>
    <scope>NUCLEOTIDE SEQUENCE</scope>
    <source>
        <strain evidence="8">A86</strain>
    </source>
</reference>
<evidence type="ECO:0000313" key="8">
    <source>
        <dbReference type="EMBL" id="MBD0222689.1"/>
    </source>
</evidence>
<organism evidence="8 9">
    <name type="scientific">Acinetobacter baumannii</name>
    <dbReference type="NCBI Taxonomy" id="470"/>
    <lineage>
        <taxon>Bacteria</taxon>
        <taxon>Pseudomonadati</taxon>
        <taxon>Pseudomonadota</taxon>
        <taxon>Gammaproteobacteria</taxon>
        <taxon>Moraxellales</taxon>
        <taxon>Moraxellaceae</taxon>
        <taxon>Acinetobacter</taxon>
        <taxon>Acinetobacter calcoaceticus/baumannii complex</taxon>
    </lineage>
</organism>
<dbReference type="PANTHER" id="PTHR46098">
    <property type="entry name" value="TRNA (CYTOSINE(38)-C(5))-METHYLTRANSFERASE"/>
    <property type="match status" value="1"/>
</dbReference>
<comment type="catalytic activity">
    <reaction evidence="6">
        <text>a 2'-deoxycytidine in DNA + S-adenosyl-L-methionine = a 5-methyl-2'-deoxycytidine in DNA + S-adenosyl-L-homocysteine + H(+)</text>
        <dbReference type="Rhea" id="RHEA:13681"/>
        <dbReference type="Rhea" id="RHEA-COMP:11369"/>
        <dbReference type="Rhea" id="RHEA-COMP:11370"/>
        <dbReference type="ChEBI" id="CHEBI:15378"/>
        <dbReference type="ChEBI" id="CHEBI:57856"/>
        <dbReference type="ChEBI" id="CHEBI:59789"/>
        <dbReference type="ChEBI" id="CHEBI:85452"/>
        <dbReference type="ChEBI" id="CHEBI:85454"/>
        <dbReference type="EC" id="2.1.1.37"/>
    </reaction>
</comment>
<evidence type="ECO:0000256" key="4">
    <source>
        <dbReference type="ARBA" id="ARBA00022691"/>
    </source>
</evidence>
<feature type="active site" evidence="7">
    <location>
        <position position="24"/>
    </location>
</feature>
<proteinExistence type="inferred from homology"/>
<feature type="non-terminal residue" evidence="8">
    <location>
        <position position="1"/>
    </location>
</feature>
<dbReference type="PROSITE" id="PS51679">
    <property type="entry name" value="SAM_MT_C5"/>
    <property type="match status" value="1"/>
</dbReference>
<dbReference type="InterPro" id="IPR029063">
    <property type="entry name" value="SAM-dependent_MTases_sf"/>
</dbReference>
<protein>
    <recommendedName>
        <fullName evidence="1">DNA (cytosine-5-)-methyltransferase</fullName>
        <ecNumber evidence="1">2.1.1.37</ecNumber>
    </recommendedName>
</protein>
<keyword evidence="4 7" id="KW-0949">S-adenosyl-L-methionine</keyword>
<dbReference type="Pfam" id="PF00145">
    <property type="entry name" value="DNA_methylase"/>
    <property type="match status" value="1"/>
</dbReference>
<dbReference type="EC" id="2.1.1.37" evidence="1"/>
<dbReference type="EMBL" id="JACSVK010000670">
    <property type="protein sequence ID" value="MBD0222689.1"/>
    <property type="molecule type" value="Genomic_DNA"/>
</dbReference>
<name>A0A8I0FCX2_ACIBA</name>
<dbReference type="PANTHER" id="PTHR46098:SF1">
    <property type="entry name" value="TRNA (CYTOSINE(38)-C(5))-METHYLTRANSFERASE"/>
    <property type="match status" value="1"/>
</dbReference>
<dbReference type="AlphaFoldDB" id="A0A8I0FCX2"/>
<accession>A0A8I0FCX2</accession>
<evidence type="ECO:0000256" key="3">
    <source>
        <dbReference type="ARBA" id="ARBA00022679"/>
    </source>
</evidence>
<dbReference type="GO" id="GO:0032259">
    <property type="term" value="P:methylation"/>
    <property type="evidence" value="ECO:0007669"/>
    <property type="project" value="UniProtKB-KW"/>
</dbReference>
<evidence type="ECO:0000313" key="9">
    <source>
        <dbReference type="Proteomes" id="UP000634608"/>
    </source>
</evidence>
<keyword evidence="2 7" id="KW-0489">Methyltransferase</keyword>
<evidence type="ECO:0000256" key="1">
    <source>
        <dbReference type="ARBA" id="ARBA00011975"/>
    </source>
</evidence>
<dbReference type="GO" id="GO:0003886">
    <property type="term" value="F:DNA (cytosine-5-)-methyltransferase activity"/>
    <property type="evidence" value="ECO:0007669"/>
    <property type="project" value="UniProtKB-EC"/>
</dbReference>
<dbReference type="InterPro" id="IPR001525">
    <property type="entry name" value="C5_MeTfrase"/>
</dbReference>
<evidence type="ECO:0000256" key="5">
    <source>
        <dbReference type="ARBA" id="ARBA00022747"/>
    </source>
</evidence>
<dbReference type="SUPFAM" id="SSF53335">
    <property type="entry name" value="S-adenosyl-L-methionine-dependent methyltransferases"/>
    <property type="match status" value="1"/>
</dbReference>
<keyword evidence="5" id="KW-0680">Restriction system</keyword>
<evidence type="ECO:0000256" key="6">
    <source>
        <dbReference type="ARBA" id="ARBA00047422"/>
    </source>
</evidence>
<dbReference type="Gene3D" id="3.40.50.150">
    <property type="entry name" value="Vaccinia Virus protein VP39"/>
    <property type="match status" value="1"/>
</dbReference>
<comment type="similarity">
    <text evidence="7">Belongs to the class I-like SAM-binding methyltransferase superfamily. C5-methyltransferase family.</text>
</comment>
<feature type="non-terminal residue" evidence="8">
    <location>
        <position position="164"/>
    </location>
</feature>
<dbReference type="PRINTS" id="PR00105">
    <property type="entry name" value="C5METTRFRASE"/>
</dbReference>
<sequence>EFTKFFKKKNLTKEPVVFVACAPCQPFSNQNKLKSEDDIRRTLLDETHRFIKKLKPDYIFIENVPGIQKIDKEKDGPYKRFINFIRSEKYEFVEFIARSEEYGVPQRRKRFVLLASRIGKIGLPEKTHGPGYLPYATVRDYIGHFPSIQAGELNSTDKWHRSPK</sequence>
<dbReference type="GO" id="GO:0009307">
    <property type="term" value="P:DNA restriction-modification system"/>
    <property type="evidence" value="ECO:0007669"/>
    <property type="project" value="UniProtKB-KW"/>
</dbReference>
<evidence type="ECO:0000256" key="7">
    <source>
        <dbReference type="PROSITE-ProRule" id="PRU01016"/>
    </source>
</evidence>
<keyword evidence="3 7" id="KW-0808">Transferase</keyword>